<feature type="compositionally biased region" description="Basic and acidic residues" evidence="2">
    <location>
        <begin position="1302"/>
        <end position="1312"/>
    </location>
</feature>
<feature type="compositionally biased region" description="Polar residues" evidence="2">
    <location>
        <begin position="1377"/>
        <end position="1392"/>
    </location>
</feature>
<feature type="coiled-coil region" evidence="1">
    <location>
        <begin position="868"/>
        <end position="1041"/>
    </location>
</feature>
<feature type="compositionally biased region" description="Basic and acidic residues" evidence="2">
    <location>
        <begin position="148"/>
        <end position="170"/>
    </location>
</feature>
<evidence type="ECO:0000313" key="3">
    <source>
        <dbReference type="EMBL" id="RCI02848.1"/>
    </source>
</evidence>
<dbReference type="OrthoDB" id="2258064at2759"/>
<feature type="coiled-coil region" evidence="1">
    <location>
        <begin position="735"/>
        <end position="828"/>
    </location>
</feature>
<dbReference type="EMBL" id="PJQM01001238">
    <property type="protein sequence ID" value="RCI02848.1"/>
    <property type="molecule type" value="Genomic_DNA"/>
</dbReference>
<feature type="compositionally biased region" description="Polar residues" evidence="2">
    <location>
        <begin position="195"/>
        <end position="205"/>
    </location>
</feature>
<accession>A0A367KL08</accession>
<protein>
    <submittedName>
        <fullName evidence="3">Uncharacterized protein</fullName>
    </submittedName>
</protein>
<evidence type="ECO:0000256" key="1">
    <source>
        <dbReference type="SAM" id="Coils"/>
    </source>
</evidence>
<feature type="compositionally biased region" description="Low complexity" evidence="2">
    <location>
        <begin position="339"/>
        <end position="350"/>
    </location>
</feature>
<feature type="coiled-coil region" evidence="1">
    <location>
        <begin position="514"/>
        <end position="548"/>
    </location>
</feature>
<feature type="compositionally biased region" description="Polar residues" evidence="2">
    <location>
        <begin position="136"/>
        <end position="147"/>
    </location>
</feature>
<feature type="compositionally biased region" description="Acidic residues" evidence="2">
    <location>
        <begin position="1230"/>
        <end position="1244"/>
    </location>
</feature>
<feature type="compositionally biased region" description="Low complexity" evidence="2">
    <location>
        <begin position="1277"/>
        <end position="1290"/>
    </location>
</feature>
<feature type="region of interest" description="Disordered" evidence="2">
    <location>
        <begin position="1214"/>
        <end position="1340"/>
    </location>
</feature>
<feature type="coiled-coil region" evidence="1">
    <location>
        <begin position="583"/>
        <end position="617"/>
    </location>
</feature>
<dbReference type="STRING" id="4846.A0A367KL08"/>
<proteinExistence type="predicted"/>
<reference evidence="3 4" key="1">
    <citation type="journal article" date="2018" name="G3 (Bethesda)">
        <title>Phylogenetic and Phylogenomic Definition of Rhizopus Species.</title>
        <authorList>
            <person name="Gryganskyi A.P."/>
            <person name="Golan J."/>
            <person name="Dolatabadi S."/>
            <person name="Mondo S."/>
            <person name="Robb S."/>
            <person name="Idnurm A."/>
            <person name="Muszewska A."/>
            <person name="Steczkiewicz K."/>
            <person name="Masonjones S."/>
            <person name="Liao H.L."/>
            <person name="Gajdeczka M.T."/>
            <person name="Anike F."/>
            <person name="Vuek A."/>
            <person name="Anishchenko I.M."/>
            <person name="Voigt K."/>
            <person name="de Hoog G.S."/>
            <person name="Smith M.E."/>
            <person name="Heitman J."/>
            <person name="Vilgalys R."/>
            <person name="Stajich J.E."/>
        </authorList>
    </citation>
    <scope>NUCLEOTIDE SEQUENCE [LARGE SCALE GENOMIC DNA]</scope>
    <source>
        <strain evidence="3 4">LSU 92-RS-03</strain>
    </source>
</reference>
<feature type="compositionally biased region" description="Polar residues" evidence="2">
    <location>
        <begin position="1217"/>
        <end position="1229"/>
    </location>
</feature>
<feature type="region of interest" description="Disordered" evidence="2">
    <location>
        <begin position="114"/>
        <end position="386"/>
    </location>
</feature>
<feature type="compositionally biased region" description="Polar residues" evidence="2">
    <location>
        <begin position="1245"/>
        <end position="1260"/>
    </location>
</feature>
<feature type="compositionally biased region" description="Basic and acidic residues" evidence="2">
    <location>
        <begin position="268"/>
        <end position="307"/>
    </location>
</feature>
<evidence type="ECO:0000313" key="4">
    <source>
        <dbReference type="Proteomes" id="UP000253551"/>
    </source>
</evidence>
<feature type="region of interest" description="Disordered" evidence="2">
    <location>
        <begin position="1354"/>
        <end position="1414"/>
    </location>
</feature>
<comment type="caution">
    <text evidence="3">The sequence shown here is derived from an EMBL/GenBank/DDBJ whole genome shotgun (WGS) entry which is preliminary data.</text>
</comment>
<gene>
    <name evidence="3" type="ORF">CU098_008323</name>
</gene>
<name>A0A367KL08_RHIST</name>
<organism evidence="3 4">
    <name type="scientific">Rhizopus stolonifer</name>
    <name type="common">Rhizopus nigricans</name>
    <dbReference type="NCBI Taxonomy" id="4846"/>
    <lineage>
        <taxon>Eukaryota</taxon>
        <taxon>Fungi</taxon>
        <taxon>Fungi incertae sedis</taxon>
        <taxon>Mucoromycota</taxon>
        <taxon>Mucoromycotina</taxon>
        <taxon>Mucoromycetes</taxon>
        <taxon>Mucorales</taxon>
        <taxon>Mucorineae</taxon>
        <taxon>Rhizopodaceae</taxon>
        <taxon>Rhizopus</taxon>
    </lineage>
</organism>
<keyword evidence="1" id="KW-0175">Coiled coil</keyword>
<keyword evidence="4" id="KW-1185">Reference proteome</keyword>
<feature type="coiled-coil region" evidence="1">
    <location>
        <begin position="674"/>
        <end position="708"/>
    </location>
</feature>
<sequence>MTSVTPAEGDAKWLKKRSSIFNNTPNTNTNVTDGNVEKKVVDKELARLKNIGAVSSVWTNKFVQDDNPGAKRLSFGGIPTTTPKSPTFSIRARRTLSENNKELANKITSVLQDADTSNTTLEPQEALATGKDNKDQQTLPETASSTVTKEDLKKDEQNLSKNTQIEDKPLEPSLTVSEKQPPSEDATINPEECKQSLSKKATTDVNPEEGEPLPKENPKVDSEEETKEETYNLAYSEEHDDLPKEAMPPKVGLELTPKESEPAPAGNEESKPLPKEEASLVETTPKDVLEESLPKKEVELPLPKEEILSTETTPEEDQLSLVEEVKLTEPTPKTEELKLSSSEEATLLTEARTDLEQKGLVTESVPAPSLSKEEISEESTSKVNVEQTLPKEEISLTESTPEDVKQTLLKEEISLAATESSTPKENLDEAASLWFQYETLKTQHAQMNARLNKTFENIGFYKRQLESFEKNGAEAEDMEDNVVENKRASSGSALSMVLAANANLDEATSLWFQCETLKTQNARINARLNKASEDMEFYKRQLESLDTQPVSKSEEQVTEKEDNVPKATDNIELDEAASLWFQCETLKTQYAQINARFNKANEEISFYKSQLETLDSNTRESLDAAAEERDREVARVRQLAELIVKQNALMNEYEVSLESLNKSANQAHSPDPQIQALQQELADLYKKKDEMEDAILALRAEVEMAHSQMQLMMLVSSEIQNEFESYKQKMNYGIKGMLEDQQQEHESQLEALEQKFTIMAAETRQKEIEEALGSHLQELEDLKQHALDATEAKEREIASVHAAHAQELEALERKLTEAAAQVKETEITLVRNGHLLELQALEKKLTETASEDKEREMTTVRDGHFQELQALETRLMEAASEAKEFEIALVRDSHLQELQALEKELTEAAIEARKVEITAVNEAHSRELEVLTQKLMATAAETKQREVVSDTNVQELESLRKKISELSAIIEEKEQSRSVVVNDNLLQELESLRKKVTELTKEVEVKDNQIKAAVNEREITLKMVLEQVAELKKLKEELCEMERKSSKISAVNQQQDITKIVMEQVNELKKIKQELCERERLSRATLDEREIVSKIVLEQVIELKKLKDELCKQEKAIAASAEHSANTIKSLQDQVVQLNSTLEQKDQSIAGLKKQIETQKINMEAQIMELTQIIMEKDAQLLESKSNVSVKNNMAESELSKADEEGVIVHHDEIQRQIPQNNNYVYTTSSDEEEGEEEDEEEIQPTEQFHNNNKSSTVMYESSDEEEKQATDDQRFSYSSFHSNSSVTPSTPLPPLPMPSGHESELKQKEKSPVPTPPIRRGRSQTMVREEAPSPYTTSIHQINELARIVPLQKENKFENSAPVPPPRKDVKKPVLETSSPALPQTNEQPLNTKWMDDPESEEEEHLAEAQVVQ</sequence>
<evidence type="ECO:0000256" key="2">
    <source>
        <dbReference type="SAM" id="MobiDB-lite"/>
    </source>
</evidence>
<feature type="compositionally biased region" description="Basic and acidic residues" evidence="2">
    <location>
        <begin position="323"/>
        <end position="338"/>
    </location>
</feature>
<dbReference type="Proteomes" id="UP000253551">
    <property type="component" value="Unassembled WGS sequence"/>
</dbReference>
<feature type="coiled-coil region" evidence="1">
    <location>
        <begin position="1128"/>
        <end position="1173"/>
    </location>
</feature>
<feature type="compositionally biased region" description="Basic and acidic residues" evidence="2">
    <location>
        <begin position="212"/>
        <end position="221"/>
    </location>
</feature>